<evidence type="ECO:0000256" key="3">
    <source>
        <dbReference type="ARBA" id="ARBA00023270"/>
    </source>
</evidence>
<dbReference type="PIRSF" id="PIRSF001365">
    <property type="entry name" value="DHDPS"/>
    <property type="match status" value="1"/>
</dbReference>
<evidence type="ECO:0000256" key="4">
    <source>
        <dbReference type="PIRNR" id="PIRNR001365"/>
    </source>
</evidence>
<reference evidence="7" key="2">
    <citation type="submission" date="2020-09" db="EMBL/GenBank/DDBJ databases">
        <authorList>
            <person name="Sun Q."/>
            <person name="Zhou Y."/>
        </authorList>
    </citation>
    <scope>NUCLEOTIDE SEQUENCE</scope>
    <source>
        <strain evidence="7">CGMCC 4.7679</strain>
    </source>
</reference>
<comment type="similarity">
    <text evidence="1 4">Belongs to the DapA family.</text>
</comment>
<keyword evidence="3" id="KW-0704">Schiff base</keyword>
<feature type="binding site" evidence="6">
    <location>
        <position position="44"/>
    </location>
    <ligand>
        <name>pyruvate</name>
        <dbReference type="ChEBI" id="CHEBI:15361"/>
    </ligand>
</feature>
<reference evidence="7" key="1">
    <citation type="journal article" date="2014" name="Int. J. Syst. Evol. Microbiol.">
        <title>Complete genome sequence of Corynebacterium casei LMG S-19264T (=DSM 44701T), isolated from a smear-ripened cheese.</title>
        <authorList>
            <consortium name="US DOE Joint Genome Institute (JGI-PGF)"/>
            <person name="Walter F."/>
            <person name="Albersmeier A."/>
            <person name="Kalinowski J."/>
            <person name="Ruckert C."/>
        </authorList>
    </citation>
    <scope>NUCLEOTIDE SEQUENCE</scope>
    <source>
        <strain evidence="7">CGMCC 4.7679</strain>
    </source>
</reference>
<feature type="active site" description="Schiff-base intermediate with substrate" evidence="5">
    <location>
        <position position="160"/>
    </location>
</feature>
<proteinExistence type="inferred from homology"/>
<sequence length="276" mass="27808">MHAEVLAAVPTLFTVDGELDLAANALLYRRLAGRVSGVFVAGTTGEFPALEHGERVELVRAALEVFAPSGVVAHVGAASTRQAVRLTHDVRVLGVRRLAALTPYYLPADTAAVRQHFGAITAVADGAEVYGYLFPERSGIDVTPAEFAGIAAETGLAGAKLSGAAADALPAFRAALPDGLRLWSGADAALASVVRAGGAGVVSGLSAAEPEPFTALAAAVAAGDAEAEREAQARADQVLAALGGTPQGIKAALHAQGIGTATMRMPVTEASPLAMG</sequence>
<evidence type="ECO:0000256" key="2">
    <source>
        <dbReference type="ARBA" id="ARBA00023239"/>
    </source>
</evidence>
<evidence type="ECO:0000313" key="7">
    <source>
        <dbReference type="EMBL" id="GHF66176.1"/>
    </source>
</evidence>
<dbReference type="Gene3D" id="3.20.20.70">
    <property type="entry name" value="Aldolase class I"/>
    <property type="match status" value="1"/>
</dbReference>
<dbReference type="InterPro" id="IPR013785">
    <property type="entry name" value="Aldolase_TIM"/>
</dbReference>
<dbReference type="EMBL" id="BNAV01000006">
    <property type="protein sequence ID" value="GHF66176.1"/>
    <property type="molecule type" value="Genomic_DNA"/>
</dbReference>
<keyword evidence="8" id="KW-1185">Reference proteome</keyword>
<evidence type="ECO:0000256" key="1">
    <source>
        <dbReference type="ARBA" id="ARBA00007592"/>
    </source>
</evidence>
<dbReference type="RefSeq" id="WP_145932773.1">
    <property type="nucleotide sequence ID" value="NZ_BNAV01000006.1"/>
</dbReference>
<feature type="binding site" evidence="6">
    <location>
        <position position="202"/>
    </location>
    <ligand>
        <name>pyruvate</name>
        <dbReference type="ChEBI" id="CHEBI:15361"/>
    </ligand>
</feature>
<feature type="active site" description="Proton donor/acceptor" evidence="5">
    <location>
        <position position="132"/>
    </location>
</feature>
<dbReference type="Pfam" id="PF00701">
    <property type="entry name" value="DHDPS"/>
    <property type="match status" value="1"/>
</dbReference>
<evidence type="ECO:0000256" key="6">
    <source>
        <dbReference type="PIRSR" id="PIRSR001365-2"/>
    </source>
</evidence>
<comment type="caution">
    <text evidence="7">The sequence shown here is derived from an EMBL/GenBank/DDBJ whole genome shotgun (WGS) entry which is preliminary data.</text>
</comment>
<protein>
    <submittedName>
        <fullName evidence="7">4-hydroxy-tetrahydrodipicolinate synthase</fullName>
    </submittedName>
</protein>
<gene>
    <name evidence="7" type="primary">dapA</name>
    <name evidence="7" type="ORF">GCM10017566_44900</name>
</gene>
<dbReference type="PRINTS" id="PR00146">
    <property type="entry name" value="DHPICSNTHASE"/>
</dbReference>
<dbReference type="GO" id="GO:0008840">
    <property type="term" value="F:4-hydroxy-tetrahydrodipicolinate synthase activity"/>
    <property type="evidence" value="ECO:0007669"/>
    <property type="project" value="TreeGrafter"/>
</dbReference>
<evidence type="ECO:0000256" key="5">
    <source>
        <dbReference type="PIRSR" id="PIRSR001365-1"/>
    </source>
</evidence>
<dbReference type="PANTHER" id="PTHR12128">
    <property type="entry name" value="DIHYDRODIPICOLINATE SYNTHASE"/>
    <property type="match status" value="1"/>
</dbReference>
<dbReference type="CDD" id="cd00408">
    <property type="entry name" value="DHDPS-like"/>
    <property type="match status" value="1"/>
</dbReference>
<dbReference type="AlphaFoldDB" id="A0A8H9M6K4"/>
<evidence type="ECO:0000313" key="8">
    <source>
        <dbReference type="Proteomes" id="UP000658656"/>
    </source>
</evidence>
<name>A0A8H9M6K4_9PSEU</name>
<dbReference type="SUPFAM" id="SSF51569">
    <property type="entry name" value="Aldolase"/>
    <property type="match status" value="1"/>
</dbReference>
<dbReference type="PANTHER" id="PTHR12128:SF66">
    <property type="entry name" value="4-HYDROXY-2-OXOGLUTARATE ALDOLASE, MITOCHONDRIAL"/>
    <property type="match status" value="1"/>
</dbReference>
<dbReference type="InterPro" id="IPR002220">
    <property type="entry name" value="DapA-like"/>
</dbReference>
<dbReference type="PROSITE" id="PS00665">
    <property type="entry name" value="DHDPS_1"/>
    <property type="match status" value="1"/>
</dbReference>
<dbReference type="OrthoDB" id="3175637at2"/>
<accession>A0A8H9M6K4</accession>
<dbReference type="Proteomes" id="UP000658656">
    <property type="component" value="Unassembled WGS sequence"/>
</dbReference>
<keyword evidence="2 4" id="KW-0456">Lyase</keyword>
<dbReference type="InterPro" id="IPR020624">
    <property type="entry name" value="Schiff_base-form_aldolases_CS"/>
</dbReference>
<dbReference type="SMART" id="SM01130">
    <property type="entry name" value="DHDPS"/>
    <property type="match status" value="1"/>
</dbReference>
<organism evidence="7 8">
    <name type="scientific">Amycolatopsis bartoniae</name>
    <dbReference type="NCBI Taxonomy" id="941986"/>
    <lineage>
        <taxon>Bacteria</taxon>
        <taxon>Bacillati</taxon>
        <taxon>Actinomycetota</taxon>
        <taxon>Actinomycetes</taxon>
        <taxon>Pseudonocardiales</taxon>
        <taxon>Pseudonocardiaceae</taxon>
        <taxon>Amycolatopsis</taxon>
    </lineage>
</organism>